<protein>
    <submittedName>
        <fullName evidence="2">Uncharacterized protein</fullName>
    </submittedName>
</protein>
<dbReference type="KEGG" id="dsy:DSY2168"/>
<keyword evidence="3" id="KW-1185">Reference proteome</keyword>
<gene>
    <name evidence="2" type="ordered locus">DSY2168</name>
</gene>
<name>Q24VI5_DESHY</name>
<accession>Q24VI5</accession>
<proteinExistence type="predicted"/>
<dbReference type="Proteomes" id="UP000001946">
    <property type="component" value="Chromosome"/>
</dbReference>
<dbReference type="HOGENOM" id="CLU_2464041_0_0_9"/>
<feature type="region of interest" description="Disordered" evidence="1">
    <location>
        <begin position="60"/>
        <end position="88"/>
    </location>
</feature>
<evidence type="ECO:0000256" key="1">
    <source>
        <dbReference type="SAM" id="MobiDB-lite"/>
    </source>
</evidence>
<evidence type="ECO:0000313" key="2">
    <source>
        <dbReference type="EMBL" id="BAE83957.1"/>
    </source>
</evidence>
<dbReference type="AlphaFoldDB" id="Q24VI5"/>
<sequence length="88" mass="9891">MRFWTNKKAPPIPSGTEGALSCLQIVQRIFSAVTSANHRNIFCIFSFSFCRRHDIIMRRAGNKGDQKSVNDGQSDSLRGYGTLDENKP</sequence>
<dbReference type="EMBL" id="AP008230">
    <property type="protein sequence ID" value="BAE83957.1"/>
    <property type="molecule type" value="Genomic_DNA"/>
</dbReference>
<evidence type="ECO:0000313" key="3">
    <source>
        <dbReference type="Proteomes" id="UP000001946"/>
    </source>
</evidence>
<organism evidence="2 3">
    <name type="scientific">Desulfitobacterium hafniense (strain Y51)</name>
    <dbReference type="NCBI Taxonomy" id="138119"/>
    <lineage>
        <taxon>Bacteria</taxon>
        <taxon>Bacillati</taxon>
        <taxon>Bacillota</taxon>
        <taxon>Clostridia</taxon>
        <taxon>Eubacteriales</taxon>
        <taxon>Desulfitobacteriaceae</taxon>
        <taxon>Desulfitobacterium</taxon>
    </lineage>
</organism>
<reference evidence="2 3" key="1">
    <citation type="journal article" date="2006" name="J. Bacteriol.">
        <title>Complete genome sequence of the dehalorespiring bacterium Desulfitobacterium hafniense Y51 and comparison with Dehalococcoides ethenogenes 195.</title>
        <authorList>
            <person name="Nonaka H."/>
            <person name="Keresztes G."/>
            <person name="Shinoda Y."/>
            <person name="Ikenaga Y."/>
            <person name="Abe M."/>
            <person name="Naito K."/>
            <person name="Inatomi K."/>
            <person name="Furukawa K."/>
            <person name="Inui M."/>
            <person name="Yukawa H."/>
        </authorList>
    </citation>
    <scope>NUCLEOTIDE SEQUENCE [LARGE SCALE GENOMIC DNA]</scope>
    <source>
        <strain evidence="2 3">Y51</strain>
    </source>
</reference>
<dbReference type="STRING" id="138119.DSY2168"/>